<feature type="domain" description="Pyrrolo-quinoline quinone repeat" evidence="2">
    <location>
        <begin position="507"/>
        <end position="609"/>
    </location>
</feature>
<dbReference type="InterPro" id="IPR015943">
    <property type="entry name" value="WD40/YVTN_repeat-like_dom_sf"/>
</dbReference>
<keyword evidence="4" id="KW-1185">Reference proteome</keyword>
<dbReference type="OrthoDB" id="246101at2"/>
<sequence length="777" mass="84329">MRSFEIFVEPEPSTRTAAAETQRRGTQPISAAPISGRRAKVNEVLDLFIHGANVTARVAERHASCVLRDLAWALSDLIRTSRGKRIVRFYDDAWELCVERLGDAATLSVYRGGADPTVLVYDRRVVFDEMCESVIDALASTLSRKDVGGLVAPELEEVRRILETARANAEPVFEEVPEPQAVAVDIDRDAPISFAADFVMRPGPETDPLEPSVERADLHALLVRGRMRAEIRGRTVDLGEAYPFLFAEGALDLAKRAVDAWQRGQPFFARASAGGVMVGLRAPAADVPPASLTLSHERLTSTFPELSLFDVVESALAFGRALVRALLRRDRSQGGNLRLAAFRRDLRTLGDALREVRRTDIRINPSPESYRAFAAQARPKARPESNMASTRLRYQQRWRALVPGIDLRSTFLCGDRLVIGAALETFCLDRSTGELIWRQNTNRAVSVVTPAGVARIAPDGAIALHDFGSGEVTLRTWIAPRITGPCAGAVVNTAGLPKLLIVTEGEKHLVALDLTSGEARWRYAWGRAGALRLKRVGKLLYVASGDSALTAVDVQTGAVVWRVRDRLRFRSAPTVDHDALFAVAGGAGSAASVHAIDPYSGNISWTSSLPTSPCTVEGPALLSSASVAVAVRDRRGLRLSAFDRETGKPLFHTDPIAPVGTSWLAVDDLLVGNTPNGDVLGIDGRRGTVRWRHSLGRSLDSDVPRKLEPILRSGALFVPHTDVQVFRPSDGAHLGTVGPCDAIPDLLRVDERCDVYAAEESGHMVAFGAGPRLSLVR</sequence>
<dbReference type="Gene3D" id="2.130.10.10">
    <property type="entry name" value="YVTN repeat-like/Quinoprotein amine dehydrogenase"/>
    <property type="match status" value="2"/>
</dbReference>
<reference evidence="3 4" key="1">
    <citation type="submission" date="2015-08" db="EMBL/GenBank/DDBJ databases">
        <authorList>
            <person name="Babu N.S."/>
            <person name="Beckwith C.J."/>
            <person name="Beseler K.G."/>
            <person name="Brison A."/>
            <person name="Carone J.V."/>
            <person name="Caskin T.P."/>
            <person name="Diamond M."/>
            <person name="Durham M.E."/>
            <person name="Foxe J.M."/>
            <person name="Go M."/>
            <person name="Henderson B.A."/>
            <person name="Jones I.B."/>
            <person name="McGettigan J.A."/>
            <person name="Micheletti S.J."/>
            <person name="Nasrallah M.E."/>
            <person name="Ortiz D."/>
            <person name="Piller C.R."/>
            <person name="Privatt S.R."/>
            <person name="Schneider S.L."/>
            <person name="Sharp S."/>
            <person name="Smith T.C."/>
            <person name="Stanton J.D."/>
            <person name="Ullery H.E."/>
            <person name="Wilson R.J."/>
            <person name="Serrano M.G."/>
            <person name="Buck G."/>
            <person name="Lee V."/>
            <person name="Wang Y."/>
            <person name="Carvalho R."/>
            <person name="Voegtly L."/>
            <person name="Shi R."/>
            <person name="Duckworth R."/>
            <person name="Johnson A."/>
            <person name="Loviza R."/>
            <person name="Walstead R."/>
            <person name="Shah Z."/>
            <person name="Kiflezghi M."/>
            <person name="Wade K."/>
            <person name="Ball S.L."/>
            <person name="Bradley K.W."/>
            <person name="Asai D.J."/>
            <person name="Bowman C.A."/>
            <person name="Russell D.A."/>
            <person name="Pope W.H."/>
            <person name="Jacobs-Sera D."/>
            <person name="Hendrix R.W."/>
            <person name="Hatfull G.F."/>
        </authorList>
    </citation>
    <scope>NUCLEOTIDE SEQUENCE [LARGE SCALE GENOMIC DNA]</scope>
    <source>
        <strain evidence="3 4">DSM 27648</strain>
    </source>
</reference>
<dbReference type="KEGG" id="llu:AKJ09_09382"/>
<protein>
    <submittedName>
        <fullName evidence="3">Pyrrolo-quinoline quinone</fullName>
    </submittedName>
</protein>
<name>A0A0K1QAG0_9BACT</name>
<dbReference type="STRING" id="1391654.AKJ09_09382"/>
<proteinExistence type="predicted"/>
<accession>A0A0K1QAG0</accession>
<dbReference type="EMBL" id="CP012333">
    <property type="protein sequence ID" value="AKV02719.1"/>
    <property type="molecule type" value="Genomic_DNA"/>
</dbReference>
<evidence type="ECO:0000256" key="1">
    <source>
        <dbReference type="SAM" id="MobiDB-lite"/>
    </source>
</evidence>
<organism evidence="3 4">
    <name type="scientific">Labilithrix luteola</name>
    <dbReference type="NCBI Taxonomy" id="1391654"/>
    <lineage>
        <taxon>Bacteria</taxon>
        <taxon>Pseudomonadati</taxon>
        <taxon>Myxococcota</taxon>
        <taxon>Polyangia</taxon>
        <taxon>Polyangiales</taxon>
        <taxon>Labilitrichaceae</taxon>
        <taxon>Labilithrix</taxon>
    </lineage>
</organism>
<evidence type="ECO:0000313" key="4">
    <source>
        <dbReference type="Proteomes" id="UP000064967"/>
    </source>
</evidence>
<evidence type="ECO:0000259" key="2">
    <source>
        <dbReference type="Pfam" id="PF13360"/>
    </source>
</evidence>
<dbReference type="SMART" id="SM00564">
    <property type="entry name" value="PQQ"/>
    <property type="match status" value="3"/>
</dbReference>
<dbReference type="InterPro" id="IPR002372">
    <property type="entry name" value="PQQ_rpt_dom"/>
</dbReference>
<dbReference type="Proteomes" id="UP000064967">
    <property type="component" value="Chromosome"/>
</dbReference>
<dbReference type="PANTHER" id="PTHR34512:SF30">
    <property type="entry name" value="OUTER MEMBRANE PROTEIN ASSEMBLY FACTOR BAMB"/>
    <property type="match status" value="1"/>
</dbReference>
<dbReference type="SUPFAM" id="SSF50998">
    <property type="entry name" value="Quinoprotein alcohol dehydrogenase-like"/>
    <property type="match status" value="2"/>
</dbReference>
<dbReference type="InterPro" id="IPR018391">
    <property type="entry name" value="PQQ_b-propeller_rpt"/>
</dbReference>
<dbReference type="Pfam" id="PF13360">
    <property type="entry name" value="PQQ_2"/>
    <property type="match status" value="1"/>
</dbReference>
<dbReference type="InterPro" id="IPR011047">
    <property type="entry name" value="Quinoprotein_ADH-like_sf"/>
</dbReference>
<feature type="region of interest" description="Disordered" evidence="1">
    <location>
        <begin position="9"/>
        <end position="28"/>
    </location>
</feature>
<dbReference type="RefSeq" id="WP_146653593.1">
    <property type="nucleotide sequence ID" value="NZ_CP012333.1"/>
</dbReference>
<evidence type="ECO:0000313" key="3">
    <source>
        <dbReference type="EMBL" id="AKV02719.1"/>
    </source>
</evidence>
<dbReference type="PANTHER" id="PTHR34512">
    <property type="entry name" value="CELL SURFACE PROTEIN"/>
    <property type="match status" value="1"/>
</dbReference>
<gene>
    <name evidence="3" type="ORF">AKJ09_09382</name>
</gene>
<dbReference type="AlphaFoldDB" id="A0A0K1QAG0"/>